<dbReference type="AlphaFoldDB" id="X1EMH9"/>
<feature type="non-terminal residue" evidence="1">
    <location>
        <position position="1"/>
    </location>
</feature>
<gene>
    <name evidence="1" type="ORF">S01H4_53993</name>
</gene>
<reference evidence="1" key="1">
    <citation type="journal article" date="2014" name="Front. Microbiol.">
        <title>High frequency of phylogenetically diverse reductive dehalogenase-homologous genes in deep subseafloor sedimentary metagenomes.</title>
        <authorList>
            <person name="Kawai M."/>
            <person name="Futagami T."/>
            <person name="Toyoda A."/>
            <person name="Takaki Y."/>
            <person name="Nishi S."/>
            <person name="Hori S."/>
            <person name="Arai W."/>
            <person name="Tsubouchi T."/>
            <person name="Morono Y."/>
            <person name="Uchiyama I."/>
            <person name="Ito T."/>
            <person name="Fujiyama A."/>
            <person name="Inagaki F."/>
            <person name="Takami H."/>
        </authorList>
    </citation>
    <scope>NUCLEOTIDE SEQUENCE</scope>
    <source>
        <strain evidence="1">Expedition CK06-06</strain>
    </source>
</reference>
<dbReference type="EMBL" id="BART01031022">
    <property type="protein sequence ID" value="GAH09868.1"/>
    <property type="molecule type" value="Genomic_DNA"/>
</dbReference>
<accession>X1EMH9</accession>
<protein>
    <submittedName>
        <fullName evidence="1">Uncharacterized protein</fullName>
    </submittedName>
</protein>
<name>X1EMH9_9ZZZZ</name>
<sequence>ANEYKYTLKLTDHLEVQLIQRLYSEQEDLKKKIEIGYGGDIIRARRSWRTSEELRSMVYDTDGYFDMGKIRPESVGTGMLSVGAESAQYISEGIELEANYQSDVKKFYASEGELIHLSIADEIRTWTISENSRDDLVDDKAYYIYAECTKEAPYAGQIIVDEEQKKFDDDPTHYYFLIGVLHSVIDGIRGISLTYGHTIINGGFLQTNSITADKYNELRNTYVQQGQDSLDPDYPFELDFEIVSEMTAIQSIKLSFRI</sequence>
<proteinExistence type="predicted"/>
<evidence type="ECO:0000313" key="1">
    <source>
        <dbReference type="EMBL" id="GAH09868.1"/>
    </source>
</evidence>
<organism evidence="1">
    <name type="scientific">marine sediment metagenome</name>
    <dbReference type="NCBI Taxonomy" id="412755"/>
    <lineage>
        <taxon>unclassified sequences</taxon>
        <taxon>metagenomes</taxon>
        <taxon>ecological metagenomes</taxon>
    </lineage>
</organism>
<feature type="non-terminal residue" evidence="1">
    <location>
        <position position="258"/>
    </location>
</feature>
<comment type="caution">
    <text evidence="1">The sequence shown here is derived from an EMBL/GenBank/DDBJ whole genome shotgun (WGS) entry which is preliminary data.</text>
</comment>